<evidence type="ECO:0000313" key="4">
    <source>
        <dbReference type="Proteomes" id="UP001501295"/>
    </source>
</evidence>
<comment type="caution">
    <text evidence="3">The sequence shown here is derived from an EMBL/GenBank/DDBJ whole genome shotgun (WGS) entry which is preliminary data.</text>
</comment>
<keyword evidence="1" id="KW-1005">Bacterial flagellum biogenesis</keyword>
<organism evidence="3 4">
    <name type="scientific">Frondihabitans cladoniiphilus</name>
    <dbReference type="NCBI Taxonomy" id="715785"/>
    <lineage>
        <taxon>Bacteria</taxon>
        <taxon>Bacillati</taxon>
        <taxon>Actinomycetota</taxon>
        <taxon>Actinomycetes</taxon>
        <taxon>Micrococcales</taxon>
        <taxon>Microbacteriaceae</taxon>
        <taxon>Frondihabitans</taxon>
    </lineage>
</organism>
<sequence>MGVNELSAVLWRERELLELLTFKLEEEQLLLTAGKSRWIEHATREVEQVLDRLRSAGLERTVEVAVVAEEWGTDSETPLRELVTHAPDGPWADIFTSHLRAMTELTSQIKQLRDENEQFLRAAARSTQETLASVHNDAATYDSTGSGRSSFGGDSHFFDGRL</sequence>
<protein>
    <recommendedName>
        <fullName evidence="5">FlgN protein</fullName>
    </recommendedName>
</protein>
<reference evidence="4" key="1">
    <citation type="journal article" date="2019" name="Int. J. Syst. Evol. Microbiol.">
        <title>The Global Catalogue of Microorganisms (GCM) 10K type strain sequencing project: providing services to taxonomists for standard genome sequencing and annotation.</title>
        <authorList>
            <consortium name="The Broad Institute Genomics Platform"/>
            <consortium name="The Broad Institute Genome Sequencing Center for Infectious Disease"/>
            <person name="Wu L."/>
            <person name="Ma J."/>
        </authorList>
    </citation>
    <scope>NUCLEOTIDE SEQUENCE [LARGE SCALE GENOMIC DNA]</scope>
    <source>
        <strain evidence="4">JCM 18956</strain>
    </source>
</reference>
<evidence type="ECO:0008006" key="5">
    <source>
        <dbReference type="Google" id="ProtNLM"/>
    </source>
</evidence>
<dbReference type="EMBL" id="BAABLM010000003">
    <property type="protein sequence ID" value="GAA4674505.1"/>
    <property type="molecule type" value="Genomic_DNA"/>
</dbReference>
<feature type="coiled-coil region" evidence="2">
    <location>
        <begin position="102"/>
        <end position="129"/>
    </location>
</feature>
<dbReference type="InterPro" id="IPR007809">
    <property type="entry name" value="FlgN-like"/>
</dbReference>
<evidence type="ECO:0000256" key="2">
    <source>
        <dbReference type="SAM" id="Coils"/>
    </source>
</evidence>
<dbReference type="Gene3D" id="1.20.58.300">
    <property type="entry name" value="FlgN-like"/>
    <property type="match status" value="1"/>
</dbReference>
<evidence type="ECO:0000313" key="3">
    <source>
        <dbReference type="EMBL" id="GAA4674505.1"/>
    </source>
</evidence>
<gene>
    <name evidence="3" type="ORF">GCM10025780_18730</name>
</gene>
<evidence type="ECO:0000256" key="1">
    <source>
        <dbReference type="ARBA" id="ARBA00022795"/>
    </source>
</evidence>
<dbReference type="InterPro" id="IPR036679">
    <property type="entry name" value="FlgN-like_sf"/>
</dbReference>
<dbReference type="Pfam" id="PF05130">
    <property type="entry name" value="FlgN"/>
    <property type="match status" value="1"/>
</dbReference>
<dbReference type="RefSeq" id="WP_345375579.1">
    <property type="nucleotide sequence ID" value="NZ_BAABLM010000003.1"/>
</dbReference>
<accession>A0ABP8VX66</accession>
<keyword evidence="2" id="KW-0175">Coiled coil</keyword>
<name>A0ABP8VX66_9MICO</name>
<dbReference type="Proteomes" id="UP001501295">
    <property type="component" value="Unassembled WGS sequence"/>
</dbReference>
<keyword evidence="4" id="KW-1185">Reference proteome</keyword>
<dbReference type="SUPFAM" id="SSF140566">
    <property type="entry name" value="FlgN-like"/>
    <property type="match status" value="1"/>
</dbReference>
<proteinExistence type="predicted"/>